<evidence type="ECO:0000313" key="4">
    <source>
        <dbReference type="Proteomes" id="UP000198949"/>
    </source>
</evidence>
<evidence type="ECO:0000256" key="1">
    <source>
        <dbReference type="SAM" id="MobiDB-lite"/>
    </source>
</evidence>
<dbReference type="AlphaFoldDB" id="A0A1G6REY6"/>
<organism evidence="3 4">
    <name type="scientific">Glycomyces harbinensis</name>
    <dbReference type="NCBI Taxonomy" id="58114"/>
    <lineage>
        <taxon>Bacteria</taxon>
        <taxon>Bacillati</taxon>
        <taxon>Actinomycetota</taxon>
        <taxon>Actinomycetes</taxon>
        <taxon>Glycomycetales</taxon>
        <taxon>Glycomycetaceae</taxon>
        <taxon>Glycomyces</taxon>
    </lineage>
</organism>
<evidence type="ECO:0000256" key="2">
    <source>
        <dbReference type="SAM" id="Phobius"/>
    </source>
</evidence>
<feature type="transmembrane region" description="Helical" evidence="2">
    <location>
        <begin position="83"/>
        <end position="102"/>
    </location>
</feature>
<dbReference type="OrthoDB" id="5188995at2"/>
<feature type="transmembrane region" description="Helical" evidence="2">
    <location>
        <begin position="168"/>
        <end position="190"/>
    </location>
</feature>
<feature type="transmembrane region" description="Helical" evidence="2">
    <location>
        <begin position="109"/>
        <end position="132"/>
    </location>
</feature>
<accession>A0A1G6REY6</accession>
<dbReference type="STRING" id="58114.SAMN05216270_101462"/>
<dbReference type="Proteomes" id="UP000198949">
    <property type="component" value="Unassembled WGS sequence"/>
</dbReference>
<dbReference type="EMBL" id="FNAD01000001">
    <property type="protein sequence ID" value="SDD03209.1"/>
    <property type="molecule type" value="Genomic_DNA"/>
</dbReference>
<feature type="compositionally biased region" description="Pro residues" evidence="1">
    <location>
        <begin position="1"/>
        <end position="15"/>
    </location>
</feature>
<sequence length="212" mass="21632">MSIPPAPPAPEPQPPAARTRPGSVTTAVWLQILLALFLIAQSVAGILYGADAQAAAEDELAAQGHAMSDLPQGTTFESTGATAYAPIGIAVLIIVLALLNGAGKRPARVITWVVQPIVLVCGGFIAVSQLFIAQFLEAGIEAEGGLDGLDVQALVDAVAGAYPAWTDIASYGALALATLGSIAVIILLAVPSANAYFRKEEPQTFIPGAPPV</sequence>
<evidence type="ECO:0000313" key="3">
    <source>
        <dbReference type="EMBL" id="SDD03209.1"/>
    </source>
</evidence>
<keyword evidence="2" id="KW-0472">Membrane</keyword>
<dbReference type="RefSeq" id="WP_091027666.1">
    <property type="nucleotide sequence ID" value="NZ_FNAD01000001.1"/>
</dbReference>
<feature type="transmembrane region" description="Helical" evidence="2">
    <location>
        <begin position="28"/>
        <end position="50"/>
    </location>
</feature>
<reference evidence="4" key="1">
    <citation type="submission" date="2016-10" db="EMBL/GenBank/DDBJ databases">
        <authorList>
            <person name="Varghese N."/>
            <person name="Submissions S."/>
        </authorList>
    </citation>
    <scope>NUCLEOTIDE SEQUENCE [LARGE SCALE GENOMIC DNA]</scope>
    <source>
        <strain evidence="4">CGMCC 4.3516</strain>
    </source>
</reference>
<keyword evidence="2" id="KW-1133">Transmembrane helix</keyword>
<proteinExistence type="predicted"/>
<feature type="region of interest" description="Disordered" evidence="1">
    <location>
        <begin position="1"/>
        <end position="20"/>
    </location>
</feature>
<gene>
    <name evidence="3" type="ORF">SAMN05216270_101462</name>
</gene>
<protein>
    <submittedName>
        <fullName evidence="3">Uncharacterized protein</fullName>
    </submittedName>
</protein>
<name>A0A1G6REY6_9ACTN</name>
<keyword evidence="4" id="KW-1185">Reference proteome</keyword>
<keyword evidence="2" id="KW-0812">Transmembrane</keyword>